<dbReference type="EMBL" id="CAJOBR010000953">
    <property type="protein sequence ID" value="CAF4563891.1"/>
    <property type="molecule type" value="Genomic_DNA"/>
</dbReference>
<dbReference type="GO" id="GO:0031201">
    <property type="term" value="C:SNARE complex"/>
    <property type="evidence" value="ECO:0007669"/>
    <property type="project" value="TreeGrafter"/>
</dbReference>
<dbReference type="InterPro" id="IPR011990">
    <property type="entry name" value="TPR-like_helical_dom_sf"/>
</dbReference>
<dbReference type="Proteomes" id="UP000663851">
    <property type="component" value="Unassembled WGS sequence"/>
</dbReference>
<dbReference type="EMBL" id="CAJNXB010003540">
    <property type="protein sequence ID" value="CAF3323371.1"/>
    <property type="molecule type" value="Genomic_DNA"/>
</dbReference>
<evidence type="ECO:0000313" key="18">
    <source>
        <dbReference type="EMBL" id="CAF4563891.1"/>
    </source>
</evidence>
<evidence type="ECO:0000256" key="4">
    <source>
        <dbReference type="ARBA" id="ARBA00022892"/>
    </source>
</evidence>
<evidence type="ECO:0000313" key="13">
    <source>
        <dbReference type="EMBL" id="CAF3440517.1"/>
    </source>
</evidence>
<comment type="caution">
    <text evidence="12">The sequence shown here is derived from an EMBL/GenBank/DDBJ whole genome shotgun (WGS) entry which is preliminary data.</text>
</comment>
<organism evidence="12 20">
    <name type="scientific">Rotaria socialis</name>
    <dbReference type="NCBI Taxonomy" id="392032"/>
    <lineage>
        <taxon>Eukaryota</taxon>
        <taxon>Metazoa</taxon>
        <taxon>Spiralia</taxon>
        <taxon>Gnathifera</taxon>
        <taxon>Rotifera</taxon>
        <taxon>Eurotatoria</taxon>
        <taxon>Bdelloidea</taxon>
        <taxon>Philodinida</taxon>
        <taxon>Philodinidae</taxon>
        <taxon>Rotaria</taxon>
    </lineage>
</organism>
<dbReference type="Pfam" id="PF14938">
    <property type="entry name" value="SNAP"/>
    <property type="match status" value="1"/>
</dbReference>
<dbReference type="SUPFAM" id="SSF48452">
    <property type="entry name" value="TPR-like"/>
    <property type="match status" value="1"/>
</dbReference>
<dbReference type="GO" id="GO:0016192">
    <property type="term" value="P:vesicle-mediated transport"/>
    <property type="evidence" value="ECO:0007669"/>
    <property type="project" value="UniProtKB-KW"/>
</dbReference>
<evidence type="ECO:0000313" key="21">
    <source>
        <dbReference type="Proteomes" id="UP000663873"/>
    </source>
</evidence>
<evidence type="ECO:0000256" key="7">
    <source>
        <dbReference type="ARBA" id="ARBA00040047"/>
    </source>
</evidence>
<dbReference type="PANTHER" id="PTHR13768">
    <property type="entry name" value="SOLUBLE NSF ATTACHMENT PROTEIN SNAP"/>
    <property type="match status" value="1"/>
</dbReference>
<dbReference type="Proteomes" id="UP000663869">
    <property type="component" value="Unassembled WGS sequence"/>
</dbReference>
<keyword evidence="4" id="KW-0931">ER-Golgi transport</keyword>
<keyword evidence="3" id="KW-0813">Transport</keyword>
<dbReference type="EMBL" id="CAJNYV010000526">
    <property type="protein sequence ID" value="CAF3364906.1"/>
    <property type="molecule type" value="Genomic_DNA"/>
</dbReference>
<keyword evidence="6" id="KW-0472">Membrane</keyword>
<accession>A0A817X8I4</accession>
<dbReference type="EMBL" id="CAJOBO010001622">
    <property type="protein sequence ID" value="CAF4395554.1"/>
    <property type="molecule type" value="Genomic_DNA"/>
</dbReference>
<dbReference type="Proteomes" id="UP000663848">
    <property type="component" value="Unassembled WGS sequence"/>
</dbReference>
<dbReference type="EMBL" id="CAJNYU010003282">
    <property type="protein sequence ID" value="CAF3658082.1"/>
    <property type="molecule type" value="Genomic_DNA"/>
</dbReference>
<feature type="compositionally biased region" description="Polar residues" evidence="9">
    <location>
        <begin position="290"/>
        <end position="299"/>
    </location>
</feature>
<dbReference type="AlphaFoldDB" id="A0A817X8I4"/>
<dbReference type="GO" id="GO:0005774">
    <property type="term" value="C:vacuolar membrane"/>
    <property type="evidence" value="ECO:0007669"/>
    <property type="project" value="TreeGrafter"/>
</dbReference>
<dbReference type="Proteomes" id="UP000663873">
    <property type="component" value="Unassembled WGS sequence"/>
</dbReference>
<gene>
    <name evidence="14" type="ORF">FME351_LOCUS24892</name>
    <name evidence="13" type="ORF">GRG538_LOCUS13438</name>
    <name evidence="16" type="ORF">HFQ381_LOCUS19707</name>
    <name evidence="12" type="ORF">KIK155_LOCUS4838</name>
    <name evidence="10" type="ORF">LUA448_LOCUS2680</name>
    <name evidence="18" type="ORF">QYT958_LOCUS9165</name>
    <name evidence="11" type="ORF">TIS948_LOCUS20415</name>
    <name evidence="19" type="ORF">TOA249_LOCUS9552</name>
    <name evidence="17" type="ORF">TSG867_LOCUS24678</name>
    <name evidence="15" type="ORF">UJA718_LOCUS12735</name>
</gene>
<feature type="region of interest" description="Disordered" evidence="9">
    <location>
        <begin position="285"/>
        <end position="304"/>
    </location>
</feature>
<dbReference type="Proteomes" id="UP000663838">
    <property type="component" value="Unassembled WGS sequence"/>
</dbReference>
<dbReference type="OrthoDB" id="26569at2759"/>
<evidence type="ECO:0000256" key="6">
    <source>
        <dbReference type="ARBA" id="ARBA00023136"/>
    </source>
</evidence>
<evidence type="ECO:0000256" key="5">
    <source>
        <dbReference type="ARBA" id="ARBA00022927"/>
    </source>
</evidence>
<dbReference type="Proteomes" id="UP000663865">
    <property type="component" value="Unassembled WGS sequence"/>
</dbReference>
<dbReference type="GO" id="GO:0019905">
    <property type="term" value="F:syntaxin binding"/>
    <property type="evidence" value="ECO:0007669"/>
    <property type="project" value="TreeGrafter"/>
</dbReference>
<sequence>MFNFNFSAKIKEAEEHIKQGEKYLKTSLTKWKPDLDSAIEEFDKACTCYRVAEKYDLCRDLSIRLADLQIQKGSTFFAAKSYEQAAQMTQQLQDLPTAAKYFNKAGELYVEGGQRDSGTLLYERYAPQFQQFDRGLTIDFYLKAARLAEQDDKTSQAIELYEKAAMQVIRTGNFPKTTELLELVTKHLTDLERFDHLNRIILYRILLKLFNEDSVAGRNIFDQACRDYPTFEQWEERDHIELLLDGFDLEDKDLISKRCQKPYFMTVEPEFVRLMKRWIVPVTDKKDEQQNAGSSSTSGVKPMQLDGDEVDLLANPVTSPVDLPCHSIPLANISRSGNQVKFEEKESSASTSHTPSLLMPLKVSWEKDNFISDESIQDNTNQHDYAECLRLGSFLIDRPFGNGLQPSDMMGPVLMKFNMCEQHWITPDGEYI</sequence>
<dbReference type="GO" id="GO:0006886">
    <property type="term" value="P:intracellular protein transport"/>
    <property type="evidence" value="ECO:0007669"/>
    <property type="project" value="InterPro"/>
</dbReference>
<evidence type="ECO:0000313" key="19">
    <source>
        <dbReference type="EMBL" id="CAF4585266.1"/>
    </source>
</evidence>
<dbReference type="Gene3D" id="1.25.40.10">
    <property type="entry name" value="Tetratricopeptide repeat domain"/>
    <property type="match status" value="1"/>
</dbReference>
<evidence type="ECO:0000313" key="11">
    <source>
        <dbReference type="EMBL" id="CAF3323371.1"/>
    </source>
</evidence>
<protein>
    <recommendedName>
        <fullName evidence="7">Gamma-soluble NSF attachment protein</fullName>
    </recommendedName>
    <alternativeName>
        <fullName evidence="8">N-ethylmaleimide-sensitive factor attachment protein gamma</fullName>
    </alternativeName>
</protein>
<name>A0A817X8I4_9BILA</name>
<dbReference type="Proteomes" id="UP000663862">
    <property type="component" value="Unassembled WGS sequence"/>
</dbReference>
<reference evidence="12" key="1">
    <citation type="submission" date="2021-02" db="EMBL/GenBank/DDBJ databases">
        <authorList>
            <person name="Nowell W R."/>
        </authorList>
    </citation>
    <scope>NUCLEOTIDE SEQUENCE</scope>
</reference>
<proteinExistence type="inferred from homology"/>
<evidence type="ECO:0000313" key="12">
    <source>
        <dbReference type="EMBL" id="CAF3364906.1"/>
    </source>
</evidence>
<dbReference type="EMBL" id="CAJNYD010000072">
    <property type="protein sequence ID" value="CAF3209311.1"/>
    <property type="molecule type" value="Genomic_DNA"/>
</dbReference>
<dbReference type="InterPro" id="IPR000744">
    <property type="entry name" value="NSF_attach"/>
</dbReference>
<dbReference type="EMBL" id="CAJOBQ010002295">
    <property type="protein sequence ID" value="CAF4551370.1"/>
    <property type="molecule type" value="Genomic_DNA"/>
</dbReference>
<dbReference type="Proteomes" id="UP000663833">
    <property type="component" value="Unassembled WGS sequence"/>
</dbReference>
<keyword evidence="5" id="KW-0653">Protein transport</keyword>
<keyword evidence="21" id="KW-1185">Reference proteome</keyword>
<dbReference type="Proteomes" id="UP000663825">
    <property type="component" value="Unassembled WGS sequence"/>
</dbReference>
<dbReference type="EMBL" id="CAJOBS010000476">
    <property type="protein sequence ID" value="CAF4585266.1"/>
    <property type="molecule type" value="Genomic_DNA"/>
</dbReference>
<evidence type="ECO:0000313" key="16">
    <source>
        <dbReference type="EMBL" id="CAF4395554.1"/>
    </source>
</evidence>
<evidence type="ECO:0000256" key="9">
    <source>
        <dbReference type="SAM" id="MobiDB-lite"/>
    </source>
</evidence>
<evidence type="ECO:0000313" key="10">
    <source>
        <dbReference type="EMBL" id="CAF3209311.1"/>
    </source>
</evidence>
<dbReference type="PANTHER" id="PTHR13768:SF2">
    <property type="entry name" value="GAMMA-SOLUBLE NSF ATTACHMENT PROTEIN"/>
    <property type="match status" value="1"/>
</dbReference>
<dbReference type="GO" id="GO:0005483">
    <property type="term" value="F:soluble NSF attachment protein activity"/>
    <property type="evidence" value="ECO:0007669"/>
    <property type="project" value="TreeGrafter"/>
</dbReference>
<evidence type="ECO:0000256" key="3">
    <source>
        <dbReference type="ARBA" id="ARBA00022448"/>
    </source>
</evidence>
<evidence type="ECO:0000313" key="15">
    <source>
        <dbReference type="EMBL" id="CAF4302507.1"/>
    </source>
</evidence>
<dbReference type="EMBL" id="CAJNYT010001979">
    <property type="protein sequence ID" value="CAF3440517.1"/>
    <property type="molecule type" value="Genomic_DNA"/>
</dbReference>
<evidence type="ECO:0000256" key="8">
    <source>
        <dbReference type="ARBA" id="ARBA00042485"/>
    </source>
</evidence>
<dbReference type="Proteomes" id="UP000663872">
    <property type="component" value="Unassembled WGS sequence"/>
</dbReference>
<evidence type="ECO:0000256" key="2">
    <source>
        <dbReference type="ARBA" id="ARBA00010050"/>
    </source>
</evidence>
<evidence type="ECO:0000313" key="17">
    <source>
        <dbReference type="EMBL" id="CAF4551370.1"/>
    </source>
</evidence>
<evidence type="ECO:0000313" key="20">
    <source>
        <dbReference type="Proteomes" id="UP000663865"/>
    </source>
</evidence>
<comment type="subcellular location">
    <subcellularLocation>
        <location evidence="1">Membrane</location>
        <topology evidence="1">Peripheral membrane protein</topology>
    </subcellularLocation>
</comment>
<evidence type="ECO:0000313" key="14">
    <source>
        <dbReference type="EMBL" id="CAF3658082.1"/>
    </source>
</evidence>
<evidence type="ECO:0000256" key="1">
    <source>
        <dbReference type="ARBA" id="ARBA00004170"/>
    </source>
</evidence>
<dbReference type="EMBL" id="CAJOBP010001673">
    <property type="protein sequence ID" value="CAF4302507.1"/>
    <property type="molecule type" value="Genomic_DNA"/>
</dbReference>
<comment type="similarity">
    <text evidence="2">Belongs to the SNAP family.</text>
</comment>